<feature type="domain" description="Protein kinase" evidence="10">
    <location>
        <begin position="122"/>
        <end position="378"/>
    </location>
</feature>
<dbReference type="GO" id="GO:0005816">
    <property type="term" value="C:spindle pole body"/>
    <property type="evidence" value="ECO:0007669"/>
    <property type="project" value="TreeGrafter"/>
</dbReference>
<keyword evidence="3" id="KW-0677">Repeat</keyword>
<dbReference type="GO" id="GO:0007052">
    <property type="term" value="P:mitotic spindle organization"/>
    <property type="evidence" value="ECO:0007669"/>
    <property type="project" value="TreeGrafter"/>
</dbReference>
<dbReference type="PROSITE" id="PS50078">
    <property type="entry name" value="POLO_BOX"/>
    <property type="match status" value="2"/>
</dbReference>
<dbReference type="GO" id="GO:0004674">
    <property type="term" value="F:protein serine/threonine kinase activity"/>
    <property type="evidence" value="ECO:0007669"/>
    <property type="project" value="UniProtKB-KW"/>
</dbReference>
<dbReference type="PANTHER" id="PTHR24345:SF0">
    <property type="entry name" value="CELL CYCLE SERINE_THREONINE-PROTEIN KINASE CDC5_MSD2"/>
    <property type="match status" value="1"/>
</dbReference>
<dbReference type="Gene3D" id="3.30.200.20">
    <property type="entry name" value="Phosphorylase Kinase, domain 1"/>
    <property type="match status" value="1"/>
</dbReference>
<dbReference type="OrthoDB" id="408964at2759"/>
<dbReference type="InterPro" id="IPR033701">
    <property type="entry name" value="POLO_box_1"/>
</dbReference>
<feature type="region of interest" description="Disordered" evidence="9">
    <location>
        <begin position="459"/>
        <end position="564"/>
    </location>
</feature>
<dbReference type="EMBL" id="LK023317">
    <property type="protein sequence ID" value="CDS05621.1"/>
    <property type="molecule type" value="Genomic_DNA"/>
</dbReference>
<keyword evidence="5 8" id="KW-0418">Kinase</keyword>
<feature type="region of interest" description="Disordered" evidence="9">
    <location>
        <begin position="1"/>
        <end position="101"/>
    </location>
</feature>
<dbReference type="CDD" id="cd13117">
    <property type="entry name" value="POLO_box_2"/>
    <property type="match status" value="1"/>
</dbReference>
<evidence type="ECO:0000256" key="7">
    <source>
        <dbReference type="PROSITE-ProRule" id="PRU10141"/>
    </source>
</evidence>
<dbReference type="Pfam" id="PF00069">
    <property type="entry name" value="Pkinase"/>
    <property type="match status" value="1"/>
</dbReference>
<keyword evidence="4 7" id="KW-0547">Nucleotide-binding</keyword>
<reference evidence="12" key="1">
    <citation type="journal article" date="2014" name="Genome Announc.">
        <title>De novo whole-genome sequence and genome annotation of Lichtheimia ramosa.</title>
        <authorList>
            <person name="Linde J."/>
            <person name="Schwartze V."/>
            <person name="Binder U."/>
            <person name="Lass-Florl C."/>
            <person name="Voigt K."/>
            <person name="Horn F."/>
        </authorList>
    </citation>
    <scope>NUCLEOTIDE SEQUENCE</scope>
    <source>
        <strain evidence="12">JMRC FSU:6197</strain>
    </source>
</reference>
<feature type="domain" description="POLO box" evidence="11">
    <location>
        <begin position="718"/>
        <end position="798"/>
    </location>
</feature>
<dbReference type="FunFam" id="1.10.510.10:FF:000571">
    <property type="entry name" value="Maternal embryonic leucine zipper kinase"/>
    <property type="match status" value="1"/>
</dbReference>
<dbReference type="SUPFAM" id="SSF82615">
    <property type="entry name" value="Polo-box domain"/>
    <property type="match status" value="2"/>
</dbReference>
<evidence type="ECO:0000256" key="3">
    <source>
        <dbReference type="ARBA" id="ARBA00022737"/>
    </source>
</evidence>
<feature type="region of interest" description="Disordered" evidence="9">
    <location>
        <begin position="401"/>
        <end position="429"/>
    </location>
</feature>
<evidence type="ECO:0000313" key="12">
    <source>
        <dbReference type="EMBL" id="CDS05621.1"/>
    </source>
</evidence>
<feature type="compositionally biased region" description="Basic and acidic residues" evidence="9">
    <location>
        <begin position="495"/>
        <end position="506"/>
    </location>
</feature>
<feature type="compositionally biased region" description="Basic and acidic residues" evidence="9">
    <location>
        <begin position="59"/>
        <end position="76"/>
    </location>
</feature>
<dbReference type="Gene3D" id="1.10.510.10">
    <property type="entry name" value="Transferase(Phosphotransferase) domain 1"/>
    <property type="match status" value="1"/>
</dbReference>
<proteinExistence type="inferred from homology"/>
<dbReference type="EC" id="2.7.11.21" evidence="8"/>
<feature type="domain" description="POLO box" evidence="11">
    <location>
        <begin position="619"/>
        <end position="698"/>
    </location>
</feature>
<feature type="compositionally biased region" description="Low complexity" evidence="9">
    <location>
        <begin position="459"/>
        <end position="474"/>
    </location>
</feature>
<feature type="compositionally biased region" description="Polar residues" evidence="9">
    <location>
        <begin position="404"/>
        <end position="414"/>
    </location>
</feature>
<name>A0A077WD59_9FUNG</name>
<organism evidence="12">
    <name type="scientific">Lichtheimia ramosa</name>
    <dbReference type="NCBI Taxonomy" id="688394"/>
    <lineage>
        <taxon>Eukaryota</taxon>
        <taxon>Fungi</taxon>
        <taxon>Fungi incertae sedis</taxon>
        <taxon>Mucoromycota</taxon>
        <taxon>Mucoromycotina</taxon>
        <taxon>Mucoromycetes</taxon>
        <taxon>Mucorales</taxon>
        <taxon>Lichtheimiaceae</taxon>
        <taxon>Lichtheimia</taxon>
    </lineage>
</organism>
<evidence type="ECO:0000259" key="11">
    <source>
        <dbReference type="PROSITE" id="PS50078"/>
    </source>
</evidence>
<dbReference type="InterPro" id="IPR017441">
    <property type="entry name" value="Protein_kinase_ATP_BS"/>
</dbReference>
<keyword evidence="6 7" id="KW-0067">ATP-binding</keyword>
<feature type="binding site" evidence="7">
    <location>
        <position position="150"/>
    </location>
    <ligand>
        <name>ATP</name>
        <dbReference type="ChEBI" id="CHEBI:30616"/>
    </ligand>
</feature>
<comment type="catalytic activity">
    <reaction evidence="8">
        <text>L-threonyl-[protein] + ATP = O-phospho-L-threonyl-[protein] + ADP + H(+)</text>
        <dbReference type="Rhea" id="RHEA:46608"/>
        <dbReference type="Rhea" id="RHEA-COMP:11060"/>
        <dbReference type="Rhea" id="RHEA-COMP:11605"/>
        <dbReference type="ChEBI" id="CHEBI:15378"/>
        <dbReference type="ChEBI" id="CHEBI:30013"/>
        <dbReference type="ChEBI" id="CHEBI:30616"/>
        <dbReference type="ChEBI" id="CHEBI:61977"/>
        <dbReference type="ChEBI" id="CHEBI:456216"/>
        <dbReference type="EC" id="2.7.11.21"/>
    </reaction>
</comment>
<dbReference type="CDD" id="cd13118">
    <property type="entry name" value="POLO_box_1"/>
    <property type="match status" value="1"/>
</dbReference>
<evidence type="ECO:0000256" key="1">
    <source>
        <dbReference type="ARBA" id="ARBA00022527"/>
    </source>
</evidence>
<dbReference type="SMART" id="SM00220">
    <property type="entry name" value="S_TKc"/>
    <property type="match status" value="1"/>
</dbReference>
<evidence type="ECO:0000256" key="2">
    <source>
        <dbReference type="ARBA" id="ARBA00022679"/>
    </source>
</evidence>
<dbReference type="InterPro" id="IPR033695">
    <property type="entry name" value="POLO_box_2"/>
</dbReference>
<dbReference type="FunFam" id="3.30.200.20:FF:000042">
    <property type="entry name" value="Aurora kinase A"/>
    <property type="match status" value="1"/>
</dbReference>
<dbReference type="PROSITE" id="PS00107">
    <property type="entry name" value="PROTEIN_KINASE_ATP"/>
    <property type="match status" value="1"/>
</dbReference>
<dbReference type="InterPro" id="IPR011009">
    <property type="entry name" value="Kinase-like_dom_sf"/>
</dbReference>
<dbReference type="CDD" id="cd14099">
    <property type="entry name" value="STKc_PLK"/>
    <property type="match status" value="1"/>
</dbReference>
<dbReference type="PANTHER" id="PTHR24345">
    <property type="entry name" value="SERINE/THREONINE-PROTEIN KINASE PLK"/>
    <property type="match status" value="1"/>
</dbReference>
<accession>A0A077WD59</accession>
<dbReference type="AlphaFoldDB" id="A0A077WD59"/>
<dbReference type="InterPro" id="IPR008271">
    <property type="entry name" value="Ser/Thr_kinase_AS"/>
</dbReference>
<comment type="similarity">
    <text evidence="8">Belongs to the protein kinase superfamily. Ser/Thr protein kinase family. CDC5/Polo subfamily.</text>
</comment>
<dbReference type="InterPro" id="IPR036947">
    <property type="entry name" value="POLO_box_dom_sf"/>
</dbReference>
<feature type="compositionally biased region" description="Basic residues" evidence="9">
    <location>
        <begin position="1"/>
        <end position="12"/>
    </location>
</feature>
<dbReference type="InterPro" id="IPR000959">
    <property type="entry name" value="POLO_box_dom"/>
</dbReference>
<evidence type="ECO:0000256" key="6">
    <source>
        <dbReference type="ARBA" id="ARBA00022840"/>
    </source>
</evidence>
<dbReference type="SUPFAM" id="SSF56112">
    <property type="entry name" value="Protein kinase-like (PK-like)"/>
    <property type="match status" value="1"/>
</dbReference>
<dbReference type="Pfam" id="PF00659">
    <property type="entry name" value="POLO_box"/>
    <property type="match status" value="2"/>
</dbReference>
<dbReference type="GO" id="GO:0000776">
    <property type="term" value="C:kinetochore"/>
    <property type="evidence" value="ECO:0007669"/>
    <property type="project" value="TreeGrafter"/>
</dbReference>
<feature type="compositionally biased region" description="Low complexity" evidence="9">
    <location>
        <begin position="15"/>
        <end position="26"/>
    </location>
</feature>
<feature type="compositionally biased region" description="Low complexity" evidence="9">
    <location>
        <begin position="554"/>
        <end position="564"/>
    </location>
</feature>
<keyword evidence="2 8" id="KW-0808">Transferase</keyword>
<gene>
    <name evidence="12" type="ORF">LRAMOSA08149</name>
</gene>
<evidence type="ECO:0000256" key="4">
    <source>
        <dbReference type="ARBA" id="ARBA00022741"/>
    </source>
</evidence>
<dbReference type="InterPro" id="IPR000719">
    <property type="entry name" value="Prot_kinase_dom"/>
</dbReference>
<dbReference type="GO" id="GO:0005634">
    <property type="term" value="C:nucleus"/>
    <property type="evidence" value="ECO:0007669"/>
    <property type="project" value="TreeGrafter"/>
</dbReference>
<evidence type="ECO:0000256" key="5">
    <source>
        <dbReference type="ARBA" id="ARBA00022777"/>
    </source>
</evidence>
<dbReference type="GO" id="GO:0005737">
    <property type="term" value="C:cytoplasm"/>
    <property type="evidence" value="ECO:0007669"/>
    <property type="project" value="TreeGrafter"/>
</dbReference>
<keyword evidence="1 8" id="KW-0723">Serine/threonine-protein kinase</keyword>
<dbReference type="PROSITE" id="PS00108">
    <property type="entry name" value="PROTEIN_KINASE_ST"/>
    <property type="match status" value="1"/>
</dbReference>
<evidence type="ECO:0000256" key="8">
    <source>
        <dbReference type="RuleBase" id="RU361162"/>
    </source>
</evidence>
<dbReference type="GO" id="GO:0000922">
    <property type="term" value="C:spindle pole"/>
    <property type="evidence" value="ECO:0007669"/>
    <property type="project" value="TreeGrafter"/>
</dbReference>
<evidence type="ECO:0000256" key="9">
    <source>
        <dbReference type="SAM" id="MobiDB-lite"/>
    </source>
</evidence>
<evidence type="ECO:0000259" key="10">
    <source>
        <dbReference type="PROSITE" id="PS50011"/>
    </source>
</evidence>
<protein>
    <recommendedName>
        <fullName evidence="8">Serine/threonine-protein kinase</fullName>
        <ecNumber evidence="8">2.7.11.21</ecNumber>
    </recommendedName>
</protein>
<dbReference type="Gene3D" id="3.30.1120.30">
    <property type="entry name" value="POLO box domain"/>
    <property type="match status" value="2"/>
</dbReference>
<dbReference type="PROSITE" id="PS50011">
    <property type="entry name" value="PROTEIN_KINASE_DOM"/>
    <property type="match status" value="1"/>
</dbReference>
<sequence>MFAHPNTRRFTRQRATSTALSSTPPTNQRTLAKPPVTKPSALRENRRSDLPAISPQPHIPKDMRRPLTAPEREAPKRTPLTAVRTHQVKGGNIQEPTSRRAPVVSEFEVPDVMVDKERNRTYTKIGYLGEGGFAKCYKVKSSTNRLYAAKVISKSTLMERRNKIKLFAEINIHRTMNYKGIVRFHSCFEDAHNVYLIVELCDNKAKLIKRRARLTEPETRYFLIQVLGACRYMHDNRVIHRDIKLSNVFLDQNMDVKIGDFGLSALLVNAQDRKKTVCGTPNYIAPEILFSKSGHDHKVDMWSIGVLMFTLLVGRHPFQQKDVKQIYKKIKQNYNEPSYEFPPNLKISEDAKDLVKKLLVNKPDQRPSVPEVLMHPFFKNGSLPPRIPKLARERCPTHEELFPSSLQPTSSINSPGRAGETFREASDANKSYVDNRPIAPLVLMSENIPAPRTQFPLPAITTTTTIRPKATVTASTSSPKESNNSNNYIPLLPKAIEKRSPNEKQQKSPLAGNDNTSTSSSRKRTPPVDNQPRKRRDIVPPATADQENVPPQPASSSTPTPSSNIIQSIQYKNIRSGQGVSILETMHRVLREVLVDSNNRSEYNGLPMEHVNWTSAHVFLDKWVDFSCKYGLGYSLTDGTRGAYFNDATSMTTQDDEHYHYVVHQNPGARQVHHVDNIPQELKKKVFIMRNFKKYMEQRLARMAINMPNTVGGPGNFYLTKYIASEKALVFRLSNDVVQFNFFNHAKLILTEFGTKVIYISASRQLDMYRIEDAAMSKNEELRDMLDYARQMLDEQITSRRRPSQNKN</sequence>
<dbReference type="GO" id="GO:0005524">
    <property type="term" value="F:ATP binding"/>
    <property type="evidence" value="ECO:0007669"/>
    <property type="project" value="UniProtKB-UniRule"/>
</dbReference>
<feature type="compositionally biased region" description="Polar residues" evidence="9">
    <location>
        <begin position="475"/>
        <end position="488"/>
    </location>
</feature>